<dbReference type="InterPro" id="IPR001623">
    <property type="entry name" value="DnaJ_domain"/>
</dbReference>
<comment type="subcellular location">
    <subcellularLocation>
        <location evidence="1">Membrane</location>
        <topology evidence="1">Lipid-anchor</topology>
    </subcellularLocation>
</comment>
<keyword evidence="3" id="KW-0564">Palmitate</keyword>
<evidence type="ECO:0000313" key="9">
    <source>
        <dbReference type="Proteomes" id="UP000001357"/>
    </source>
</evidence>
<dbReference type="GO" id="GO:0005737">
    <property type="term" value="C:cytoplasm"/>
    <property type="evidence" value="ECO:0007669"/>
    <property type="project" value="UniProtKB-ARBA"/>
</dbReference>
<feature type="region of interest" description="Disordered" evidence="6">
    <location>
        <begin position="201"/>
        <end position="229"/>
    </location>
</feature>
<feature type="compositionally biased region" description="Low complexity" evidence="6">
    <location>
        <begin position="211"/>
        <end position="223"/>
    </location>
</feature>
<dbReference type="EMBL" id="CH991570">
    <property type="protein sequence ID" value="EDQ85867.1"/>
    <property type="molecule type" value="Genomic_DNA"/>
</dbReference>
<dbReference type="PRINTS" id="PR00625">
    <property type="entry name" value="JDOMAIN"/>
</dbReference>
<keyword evidence="2" id="KW-0472">Membrane</keyword>
<dbReference type="SUPFAM" id="SSF46565">
    <property type="entry name" value="Chaperone J-domain"/>
    <property type="match status" value="1"/>
</dbReference>
<dbReference type="GO" id="GO:0016020">
    <property type="term" value="C:membrane"/>
    <property type="evidence" value="ECO:0007669"/>
    <property type="project" value="UniProtKB-SubCell"/>
</dbReference>
<evidence type="ECO:0000256" key="2">
    <source>
        <dbReference type="ARBA" id="ARBA00023136"/>
    </source>
</evidence>
<evidence type="ECO:0000256" key="1">
    <source>
        <dbReference type="ARBA" id="ARBA00004635"/>
    </source>
</evidence>
<keyword evidence="4" id="KW-0143">Chaperone</keyword>
<keyword evidence="9" id="KW-1185">Reference proteome</keyword>
<dbReference type="InterPro" id="IPR036869">
    <property type="entry name" value="J_dom_sf"/>
</dbReference>
<dbReference type="AlphaFoldDB" id="A9V9H8"/>
<dbReference type="PANTHER" id="PTHR44027:SF7">
    <property type="entry name" value="DNAJ HOMOLOG SUBFAMILY C MEMBER 5 HOMOLOG"/>
    <property type="match status" value="1"/>
</dbReference>
<proteinExistence type="predicted"/>
<dbReference type="PANTHER" id="PTHR44027">
    <property type="entry name" value="DNAJ HOMOLOG SUBFAMILY C MEMBER 5 HOMOLOG"/>
    <property type="match status" value="1"/>
</dbReference>
<dbReference type="PROSITE" id="PS50076">
    <property type="entry name" value="DNAJ_2"/>
    <property type="match status" value="1"/>
</dbReference>
<dbReference type="STRING" id="81824.A9V9H8"/>
<dbReference type="SMART" id="SM00271">
    <property type="entry name" value="DnaJ"/>
    <property type="match status" value="1"/>
</dbReference>
<dbReference type="CDD" id="cd06257">
    <property type="entry name" value="DnaJ"/>
    <property type="match status" value="1"/>
</dbReference>
<dbReference type="Gene3D" id="1.10.287.110">
    <property type="entry name" value="DnaJ domain"/>
    <property type="match status" value="1"/>
</dbReference>
<evidence type="ECO:0000256" key="3">
    <source>
        <dbReference type="ARBA" id="ARBA00023139"/>
    </source>
</evidence>
<evidence type="ECO:0000313" key="8">
    <source>
        <dbReference type="EMBL" id="EDQ85867.1"/>
    </source>
</evidence>
<dbReference type="Pfam" id="PF00226">
    <property type="entry name" value="DnaJ"/>
    <property type="match status" value="1"/>
</dbReference>
<gene>
    <name evidence="8" type="ORF">MONBRDRAFT_34037</name>
</gene>
<accession>A9V9H8</accession>
<reference evidence="8 9" key="1">
    <citation type="journal article" date="2008" name="Nature">
        <title>The genome of the choanoflagellate Monosiga brevicollis and the origin of metazoans.</title>
        <authorList>
            <consortium name="JGI Sequencing"/>
            <person name="King N."/>
            <person name="Westbrook M.J."/>
            <person name="Young S.L."/>
            <person name="Kuo A."/>
            <person name="Abedin M."/>
            <person name="Chapman J."/>
            <person name="Fairclough S."/>
            <person name="Hellsten U."/>
            <person name="Isogai Y."/>
            <person name="Letunic I."/>
            <person name="Marr M."/>
            <person name="Pincus D."/>
            <person name="Putnam N."/>
            <person name="Rokas A."/>
            <person name="Wright K.J."/>
            <person name="Zuzow R."/>
            <person name="Dirks W."/>
            <person name="Good M."/>
            <person name="Goodstein D."/>
            <person name="Lemons D."/>
            <person name="Li W."/>
            <person name="Lyons J.B."/>
            <person name="Morris A."/>
            <person name="Nichols S."/>
            <person name="Richter D.J."/>
            <person name="Salamov A."/>
            <person name="Bork P."/>
            <person name="Lim W.A."/>
            <person name="Manning G."/>
            <person name="Miller W.T."/>
            <person name="McGinnis W."/>
            <person name="Shapiro H."/>
            <person name="Tjian R."/>
            <person name="Grigoriev I.V."/>
            <person name="Rokhsar D."/>
        </authorList>
    </citation>
    <scope>NUCLEOTIDE SEQUENCE [LARGE SCALE GENOMIC DNA]</scope>
    <source>
        <strain evidence="9">MX1 / ATCC 50154</strain>
    </source>
</reference>
<protein>
    <recommendedName>
        <fullName evidence="7">J domain-containing protein</fullName>
    </recommendedName>
</protein>
<dbReference type="InterPro" id="IPR051434">
    <property type="entry name" value="DnaJ_C_subfamily_member5"/>
</dbReference>
<evidence type="ECO:0000256" key="6">
    <source>
        <dbReference type="SAM" id="MobiDB-lite"/>
    </source>
</evidence>
<feature type="domain" description="J" evidence="7">
    <location>
        <begin position="21"/>
        <end position="83"/>
    </location>
</feature>
<dbReference type="InParanoid" id="A9V9H8"/>
<sequence length="251" mass="27456">MRELNLLTEEARSEIQKDGRTLYQILKVDPNDSGSRVKQAYRQLCLKLHPDKTSEASAEHEPGPTPFSKTVIHATFTMSMSYLLPHWLKCFQSPHATAELCGTLGRMGLEGLALASRINAADDADQKDSHPVIQCLYYTFGALTLCYGFCYCCCFCCHCCGGRCDGLAHRVLGDKWFGLYRQAVSEARLSEVMDDGAAPNYEASHRGPRLSSTTSDASNPSSNKAATAMPKVAGPIVEQPAHMSTENATII</sequence>
<evidence type="ECO:0000259" key="7">
    <source>
        <dbReference type="PROSITE" id="PS50076"/>
    </source>
</evidence>
<evidence type="ECO:0000256" key="4">
    <source>
        <dbReference type="ARBA" id="ARBA00023186"/>
    </source>
</evidence>
<dbReference type="RefSeq" id="XP_001749346.1">
    <property type="nucleotide sequence ID" value="XM_001749294.1"/>
</dbReference>
<organism evidence="8 9">
    <name type="scientific">Monosiga brevicollis</name>
    <name type="common">Choanoflagellate</name>
    <dbReference type="NCBI Taxonomy" id="81824"/>
    <lineage>
        <taxon>Eukaryota</taxon>
        <taxon>Choanoflagellata</taxon>
        <taxon>Craspedida</taxon>
        <taxon>Salpingoecidae</taxon>
        <taxon>Monosiga</taxon>
    </lineage>
</organism>
<name>A9V9H8_MONBE</name>
<keyword evidence="5" id="KW-0449">Lipoprotein</keyword>
<dbReference type="GeneID" id="5894616"/>
<dbReference type="KEGG" id="mbr:MONBRDRAFT_34037"/>
<dbReference type="Proteomes" id="UP000001357">
    <property type="component" value="Unassembled WGS sequence"/>
</dbReference>
<evidence type="ECO:0000256" key="5">
    <source>
        <dbReference type="ARBA" id="ARBA00023288"/>
    </source>
</evidence>